<dbReference type="Pfam" id="PF08447">
    <property type="entry name" value="PAS_3"/>
    <property type="match status" value="1"/>
</dbReference>
<dbReference type="Proteomes" id="UP000008495">
    <property type="component" value="Unassembled WGS sequence"/>
</dbReference>
<organism evidence="2 3">
    <name type="scientific">Austwickia chelonae NBRC 105200</name>
    <dbReference type="NCBI Taxonomy" id="1184607"/>
    <lineage>
        <taxon>Bacteria</taxon>
        <taxon>Bacillati</taxon>
        <taxon>Actinomycetota</taxon>
        <taxon>Actinomycetes</taxon>
        <taxon>Micrococcales</taxon>
        <taxon>Dermatophilaceae</taxon>
        <taxon>Austwickia</taxon>
    </lineage>
</organism>
<feature type="domain" description="PAS fold-3" evidence="1">
    <location>
        <begin position="21"/>
        <end position="90"/>
    </location>
</feature>
<dbReference type="STRING" id="100225.SAMN05421595_2455"/>
<reference evidence="2 3" key="1">
    <citation type="submission" date="2012-08" db="EMBL/GenBank/DDBJ databases">
        <title>Whole genome shotgun sequence of Austwickia chelonae NBRC 105200.</title>
        <authorList>
            <person name="Yoshida I."/>
            <person name="Hosoyama A."/>
            <person name="Tsuchikane K."/>
            <person name="Katsumata H."/>
            <person name="Ando Y."/>
            <person name="Ohji S."/>
            <person name="Hamada M."/>
            <person name="Tamura T."/>
            <person name="Yamazoe A."/>
            <person name="Yamazaki S."/>
            <person name="Fujita N."/>
        </authorList>
    </citation>
    <scope>NUCLEOTIDE SEQUENCE [LARGE SCALE GENOMIC DNA]</scope>
    <source>
        <strain evidence="2 3">NBRC 105200</strain>
    </source>
</reference>
<dbReference type="EMBL" id="BAGZ01000025">
    <property type="protein sequence ID" value="GAB79441.1"/>
    <property type="molecule type" value="Genomic_DNA"/>
</dbReference>
<gene>
    <name evidence="2" type="ORF">AUCHE_25_00220</name>
</gene>
<dbReference type="InterPro" id="IPR000014">
    <property type="entry name" value="PAS"/>
</dbReference>
<evidence type="ECO:0000259" key="1">
    <source>
        <dbReference type="Pfam" id="PF08447"/>
    </source>
</evidence>
<accession>K6UP15</accession>
<sequence>MVGVDELFFSATDRAGVIELVNSTFARLSHYTHDELVGKPHNVVRHPDMPGGAYKLVWKQLHEGRPACAYVKNIAADGSFYWVFATLLPVGDKFLSVRKRPQMTDLLAITEDLYSGARSRELQAHEEGSSRAEAAEIGCGIIVEELAKYGITNGDDLALNTLPREVLEHVRHSGGLPRRPDATGPLGDLLRIMHEIDTLTVHLVHQMDEYADFVRALESSYGDAELAAARLRDIAAAARRAADLPAVGAAARKAVEAAAKQAAAAGHEVEEGMVVTPFVAELSDRMSGHADKASEELASLVVHLRQAAEQVRWLRMRIALLRLHNLMVGTFASELIDGHGDGDTTESMRLLCQALQEGVVELIKTDDTVREAAGAVPALVEDAVRQADRVLRLVTKWRPEIGALGCADIAQEHLDAVSAITEAGFDELHRFYTVAARCSLLGDNHDEERLAAAISNLANVLDEYSKESAA</sequence>
<evidence type="ECO:0000313" key="3">
    <source>
        <dbReference type="Proteomes" id="UP000008495"/>
    </source>
</evidence>
<comment type="caution">
    <text evidence="2">The sequence shown here is derived from an EMBL/GenBank/DDBJ whole genome shotgun (WGS) entry which is preliminary data.</text>
</comment>
<dbReference type="InterPro" id="IPR035965">
    <property type="entry name" value="PAS-like_dom_sf"/>
</dbReference>
<dbReference type="eggNOG" id="COG0840">
    <property type="taxonomic scope" value="Bacteria"/>
</dbReference>
<evidence type="ECO:0000313" key="2">
    <source>
        <dbReference type="EMBL" id="GAB79441.1"/>
    </source>
</evidence>
<dbReference type="AlphaFoldDB" id="K6UP15"/>
<name>K6UP15_9MICO</name>
<dbReference type="InterPro" id="IPR013655">
    <property type="entry name" value="PAS_fold_3"/>
</dbReference>
<dbReference type="CDD" id="cd00130">
    <property type="entry name" value="PAS"/>
    <property type="match status" value="1"/>
</dbReference>
<dbReference type="NCBIfam" id="TIGR00229">
    <property type="entry name" value="sensory_box"/>
    <property type="match status" value="1"/>
</dbReference>
<dbReference type="Gene3D" id="3.30.450.20">
    <property type="entry name" value="PAS domain"/>
    <property type="match status" value="1"/>
</dbReference>
<protein>
    <recommendedName>
        <fullName evidence="1">PAS fold-3 domain-containing protein</fullName>
    </recommendedName>
</protein>
<proteinExistence type="predicted"/>
<keyword evidence="3" id="KW-1185">Reference proteome</keyword>
<dbReference type="SUPFAM" id="SSF55785">
    <property type="entry name" value="PYP-like sensor domain (PAS domain)"/>
    <property type="match status" value="1"/>
</dbReference>